<reference evidence="3 4" key="1">
    <citation type="submission" date="2021-04" db="EMBL/GenBank/DDBJ databases">
        <title>Chitinophaga sp. nov., isolated from the rhizosphere soil.</title>
        <authorList>
            <person name="He S."/>
        </authorList>
    </citation>
    <scope>NUCLEOTIDE SEQUENCE [LARGE SCALE GENOMIC DNA]</scope>
    <source>
        <strain evidence="3 4">2R12</strain>
    </source>
</reference>
<evidence type="ECO:0000256" key="1">
    <source>
        <dbReference type="SAM" id="MobiDB-lite"/>
    </source>
</evidence>
<feature type="domain" description="Thiamine phosphate synthase/TenI" evidence="2">
    <location>
        <begin position="4"/>
        <end position="179"/>
    </location>
</feature>
<dbReference type="EMBL" id="JAGTXB010000001">
    <property type="protein sequence ID" value="MBS0025985.1"/>
    <property type="molecule type" value="Genomic_DNA"/>
</dbReference>
<gene>
    <name evidence="3" type="ORF">KE626_01550</name>
</gene>
<dbReference type="Pfam" id="PF02581">
    <property type="entry name" value="TMP-TENI"/>
    <property type="match status" value="1"/>
</dbReference>
<dbReference type="InterPro" id="IPR022998">
    <property type="entry name" value="ThiamineP_synth_TenI"/>
</dbReference>
<protein>
    <submittedName>
        <fullName evidence="3">Thiamine phosphate synthase</fullName>
    </submittedName>
</protein>
<evidence type="ECO:0000313" key="3">
    <source>
        <dbReference type="EMBL" id="MBS0025985.1"/>
    </source>
</evidence>
<proteinExistence type="predicted"/>
<dbReference type="SUPFAM" id="SSF51391">
    <property type="entry name" value="Thiamin phosphate synthase"/>
    <property type="match status" value="1"/>
</dbReference>
<name>A0ABS5ISP6_9BACT</name>
<dbReference type="CDD" id="cd00564">
    <property type="entry name" value="TMP_TenI"/>
    <property type="match status" value="1"/>
</dbReference>
<evidence type="ECO:0000313" key="4">
    <source>
        <dbReference type="Proteomes" id="UP000676386"/>
    </source>
</evidence>
<comment type="caution">
    <text evidence="3">The sequence shown here is derived from an EMBL/GenBank/DDBJ whole genome shotgun (WGS) entry which is preliminary data.</text>
</comment>
<feature type="region of interest" description="Disordered" evidence="1">
    <location>
        <begin position="79"/>
        <end position="98"/>
    </location>
</feature>
<dbReference type="InterPro" id="IPR036206">
    <property type="entry name" value="ThiamineP_synth_sf"/>
</dbReference>
<accession>A0ABS5ISP6</accession>
<dbReference type="RefSeq" id="WP_211971128.1">
    <property type="nucleotide sequence ID" value="NZ_CBFHAM010000027.1"/>
</dbReference>
<dbReference type="InterPro" id="IPR013785">
    <property type="entry name" value="Aldolase_TIM"/>
</dbReference>
<evidence type="ECO:0000259" key="2">
    <source>
        <dbReference type="Pfam" id="PF02581"/>
    </source>
</evidence>
<sequence>MIWIITSPERIHEEERIIAALLSAGASRVLLRKPGWNTEAYVSLLDKINPDCYRHILIRDQPTLANQYRLAGVHWSGEAKTSGEAEQHSRSNSASHLYSESSTGIHSSAEIPSTPKRFSTLLLSPVFDSISKPGYHGLYGGQLANKDDRPVLALGGVDHTNIIFLKQWHFDGAALLGAIWKTPAKAIENYNRIQQLWNKSDHM</sequence>
<dbReference type="Gene3D" id="3.20.20.70">
    <property type="entry name" value="Aldolase class I"/>
    <property type="match status" value="1"/>
</dbReference>
<keyword evidence="4" id="KW-1185">Reference proteome</keyword>
<organism evidence="3 4">
    <name type="scientific">Chitinophaga hostae</name>
    <dbReference type="NCBI Taxonomy" id="2831022"/>
    <lineage>
        <taxon>Bacteria</taxon>
        <taxon>Pseudomonadati</taxon>
        <taxon>Bacteroidota</taxon>
        <taxon>Chitinophagia</taxon>
        <taxon>Chitinophagales</taxon>
        <taxon>Chitinophagaceae</taxon>
        <taxon>Chitinophaga</taxon>
    </lineage>
</organism>
<dbReference type="Proteomes" id="UP000676386">
    <property type="component" value="Unassembled WGS sequence"/>
</dbReference>